<dbReference type="InterPro" id="IPR011009">
    <property type="entry name" value="Kinase-like_dom_sf"/>
</dbReference>
<evidence type="ECO:0000256" key="5">
    <source>
        <dbReference type="ARBA" id="ARBA00022679"/>
    </source>
</evidence>
<feature type="binding site" evidence="21">
    <location>
        <position position="244"/>
    </location>
    <ligand>
        <name>Ca(2+)</name>
        <dbReference type="ChEBI" id="CHEBI:29108"/>
        <label>1</label>
    </ligand>
</feature>
<comment type="catalytic activity">
    <reaction evidence="15">
        <text>L-seryl-[protein] + ATP = O-phospho-L-seryl-[protein] + ADP + H(+)</text>
        <dbReference type="Rhea" id="RHEA:17989"/>
        <dbReference type="Rhea" id="RHEA-COMP:9863"/>
        <dbReference type="Rhea" id="RHEA-COMP:11604"/>
        <dbReference type="ChEBI" id="CHEBI:15378"/>
        <dbReference type="ChEBI" id="CHEBI:29999"/>
        <dbReference type="ChEBI" id="CHEBI:30616"/>
        <dbReference type="ChEBI" id="CHEBI:83421"/>
        <dbReference type="ChEBI" id="CHEBI:456216"/>
        <dbReference type="EC" id="2.7.11.13"/>
    </reaction>
</comment>
<dbReference type="Pfam" id="PF00168">
    <property type="entry name" value="C2"/>
    <property type="match status" value="1"/>
</dbReference>
<evidence type="ECO:0000256" key="7">
    <source>
        <dbReference type="ARBA" id="ARBA00022737"/>
    </source>
</evidence>
<dbReference type="InterPro" id="IPR020454">
    <property type="entry name" value="DAG/PE-bd"/>
</dbReference>
<keyword evidence="8 17" id="KW-0547">Nucleotide-binding</keyword>
<evidence type="ECO:0000313" key="28">
    <source>
        <dbReference type="RefSeq" id="XP_055876992.1"/>
    </source>
</evidence>
<evidence type="ECO:0000259" key="24">
    <source>
        <dbReference type="PROSITE" id="PS50011"/>
    </source>
</evidence>
<evidence type="ECO:0000256" key="2">
    <source>
        <dbReference type="ARBA" id="ARBA00012429"/>
    </source>
</evidence>
<dbReference type="OrthoDB" id="63267at2759"/>
<dbReference type="GeneID" id="106063800"/>
<feature type="binding site" evidence="21">
    <location>
        <position position="176"/>
    </location>
    <ligand>
        <name>Ca(2+)</name>
        <dbReference type="ChEBI" id="CHEBI:29108"/>
        <label>1</label>
    </ligand>
</feature>
<feature type="domain" description="AGC-kinase C-terminal" evidence="26">
    <location>
        <begin position="584"/>
        <end position="655"/>
    </location>
</feature>
<comment type="similarity">
    <text evidence="1 17">Belongs to the protein kinase superfamily. AGC Ser/Thr protein kinase family. PKC subfamily.</text>
</comment>
<dbReference type="Gene3D" id="3.30.60.20">
    <property type="match status" value="2"/>
</dbReference>
<dbReference type="PROSITE" id="PS50081">
    <property type="entry name" value="ZF_DAG_PE_2"/>
    <property type="match status" value="2"/>
</dbReference>
<keyword evidence="4" id="KW-0597">Phosphoprotein</keyword>
<feature type="domain" description="Phorbol-ester/DAG-type" evidence="25">
    <location>
        <begin position="91"/>
        <end position="141"/>
    </location>
</feature>
<dbReference type="InterPro" id="IPR035892">
    <property type="entry name" value="C2_domain_sf"/>
</dbReference>
<dbReference type="OMA" id="VHEIKSH"/>
<dbReference type="PROSITE" id="PS00108">
    <property type="entry name" value="PROTEIN_KINASE_ST"/>
    <property type="match status" value="1"/>
</dbReference>
<organism evidence="27 28">
    <name type="scientific">Biomphalaria glabrata</name>
    <name type="common">Bloodfluke planorb</name>
    <name type="synonym">Freshwater snail</name>
    <dbReference type="NCBI Taxonomy" id="6526"/>
    <lineage>
        <taxon>Eukaryota</taxon>
        <taxon>Metazoa</taxon>
        <taxon>Spiralia</taxon>
        <taxon>Lophotrochozoa</taxon>
        <taxon>Mollusca</taxon>
        <taxon>Gastropoda</taxon>
        <taxon>Heterobranchia</taxon>
        <taxon>Euthyneura</taxon>
        <taxon>Panpulmonata</taxon>
        <taxon>Hygrophila</taxon>
        <taxon>Lymnaeoidea</taxon>
        <taxon>Planorbidae</taxon>
        <taxon>Biomphalaria</taxon>
    </lineage>
</organism>
<dbReference type="Gene3D" id="1.10.510.10">
    <property type="entry name" value="Transferase(Phosphotransferase) domain 1"/>
    <property type="match status" value="1"/>
</dbReference>
<feature type="domain" description="C2" evidence="23">
    <location>
        <begin position="148"/>
        <end position="265"/>
    </location>
</feature>
<dbReference type="Gene3D" id="2.60.40.150">
    <property type="entry name" value="C2 domain"/>
    <property type="match status" value="1"/>
</dbReference>
<feature type="binding site" evidence="21">
    <location>
        <position position="241"/>
    </location>
    <ligand>
        <name>Ca(2+)</name>
        <dbReference type="ChEBI" id="CHEBI:29108"/>
        <label>1</label>
    </ligand>
</feature>
<evidence type="ECO:0000259" key="26">
    <source>
        <dbReference type="PROSITE" id="PS51285"/>
    </source>
</evidence>
<dbReference type="GO" id="GO:0008270">
    <property type="term" value="F:zinc ion binding"/>
    <property type="evidence" value="ECO:0007669"/>
    <property type="project" value="UniProtKB-KW"/>
</dbReference>
<dbReference type="FunFam" id="3.30.200.20:FF:000080">
    <property type="entry name" value="Protein kinase C"/>
    <property type="match status" value="1"/>
</dbReference>
<comment type="function">
    <text evidence="16">PKC is activated by diacylglycerol which in turn phosphorylates a range of cellular proteins. PKC also serves as the receptor for phorbol esters, a class of tumor promoters.</text>
</comment>
<dbReference type="CDD" id="cd04026">
    <property type="entry name" value="C2_PKC_alpha_gamma"/>
    <property type="match status" value="1"/>
</dbReference>
<evidence type="ECO:0000313" key="27">
    <source>
        <dbReference type="Proteomes" id="UP001165740"/>
    </source>
</evidence>
<dbReference type="FunFam" id="3.30.60.20:FF:000052">
    <property type="entry name" value="Protein kinase C"/>
    <property type="match status" value="1"/>
</dbReference>
<dbReference type="PRINTS" id="PR00360">
    <property type="entry name" value="C2DOMAIN"/>
</dbReference>
<keyword evidence="7" id="KW-0677">Repeat</keyword>
<accession>A0A9W2ZPT3</accession>
<protein>
    <recommendedName>
        <fullName evidence="2 17">Protein kinase C</fullName>
        <ecNumber evidence="2 17">2.7.11.13</ecNumber>
    </recommendedName>
</protein>
<dbReference type="AlphaFoldDB" id="A0A9W2ZPT3"/>
<feature type="binding site" evidence="21">
    <location>
        <position position="236"/>
    </location>
    <ligand>
        <name>Ca(2+)</name>
        <dbReference type="ChEBI" id="CHEBI:29108"/>
        <label>1</label>
    </ligand>
</feature>
<keyword evidence="27" id="KW-1185">Reference proteome</keyword>
<dbReference type="InterPro" id="IPR046349">
    <property type="entry name" value="C1-like_sf"/>
</dbReference>
<keyword evidence="10 17" id="KW-0418">Kinase</keyword>
<feature type="binding site" evidence="19">
    <location>
        <position position="235"/>
    </location>
    <ligand>
        <name>a 1,2-diacyl-sn-glycero-3-phospho-(1D-myo-inositol-4,5-bisphosphate)</name>
        <dbReference type="ChEBI" id="CHEBI:58456"/>
    </ligand>
</feature>
<dbReference type="PROSITE" id="PS00107">
    <property type="entry name" value="PROTEIN_KINASE_ATP"/>
    <property type="match status" value="1"/>
</dbReference>
<dbReference type="CDD" id="cd05587">
    <property type="entry name" value="STKc_cPKC"/>
    <property type="match status" value="1"/>
</dbReference>
<evidence type="ECO:0000259" key="23">
    <source>
        <dbReference type="PROSITE" id="PS50004"/>
    </source>
</evidence>
<dbReference type="RefSeq" id="XP_055876992.1">
    <property type="nucleotide sequence ID" value="XM_056021017.1"/>
</dbReference>
<dbReference type="SUPFAM" id="SSF57889">
    <property type="entry name" value="Cysteine-rich domain"/>
    <property type="match status" value="2"/>
</dbReference>
<dbReference type="GO" id="GO:0005524">
    <property type="term" value="F:ATP binding"/>
    <property type="evidence" value="ECO:0007669"/>
    <property type="project" value="UniProtKB-UniRule"/>
</dbReference>
<evidence type="ECO:0000256" key="8">
    <source>
        <dbReference type="ARBA" id="ARBA00022741"/>
    </source>
</evidence>
<evidence type="ECO:0000256" key="9">
    <source>
        <dbReference type="ARBA" id="ARBA00022771"/>
    </source>
</evidence>
<dbReference type="PROSITE" id="PS51285">
    <property type="entry name" value="AGC_KINASE_CTER"/>
    <property type="match status" value="1"/>
</dbReference>
<keyword evidence="11" id="KW-0862">Zinc</keyword>
<dbReference type="FunFam" id="1.10.510.10:FF:000023">
    <property type="entry name" value="Protein kinase C"/>
    <property type="match status" value="1"/>
</dbReference>
<gene>
    <name evidence="28" type="primary">LOC106063800</name>
</gene>
<dbReference type="Pfam" id="PF00069">
    <property type="entry name" value="Pkinase"/>
    <property type="match status" value="1"/>
</dbReference>
<evidence type="ECO:0000256" key="21">
    <source>
        <dbReference type="PIRSR" id="PIRSR000550-4"/>
    </source>
</evidence>
<dbReference type="PRINTS" id="PR00008">
    <property type="entry name" value="DAGPEDOMAIN"/>
</dbReference>
<dbReference type="PROSITE" id="PS50011">
    <property type="entry name" value="PROTEIN_KINASE_DOM"/>
    <property type="match status" value="1"/>
</dbReference>
<evidence type="ECO:0000256" key="14">
    <source>
        <dbReference type="ARBA" id="ARBA00047272"/>
    </source>
</evidence>
<comment type="cofactor">
    <cofactor evidence="21">
        <name>Ca(2+)</name>
        <dbReference type="ChEBI" id="CHEBI:29108"/>
    </cofactor>
    <text evidence="21">Binds 3 Ca(2+) ions per subunit. The ions are bound to the C2 domain.</text>
</comment>
<keyword evidence="6 21" id="KW-0479">Metal-binding</keyword>
<dbReference type="Pfam" id="PF00433">
    <property type="entry name" value="Pkinase_C"/>
    <property type="match status" value="1"/>
</dbReference>
<keyword evidence="5 17" id="KW-0808">Transferase</keyword>
<evidence type="ECO:0000256" key="13">
    <source>
        <dbReference type="ARBA" id="ARBA00022840"/>
    </source>
</evidence>
<feature type="binding site" evidence="21">
    <location>
        <position position="242"/>
    </location>
    <ligand>
        <name>Ca(2+)</name>
        <dbReference type="ChEBI" id="CHEBI:29108"/>
        <label>1</label>
    </ligand>
</feature>
<dbReference type="SMART" id="SM00220">
    <property type="entry name" value="S_TKc"/>
    <property type="match status" value="1"/>
</dbReference>
<keyword evidence="9" id="KW-0863">Zinc-finger</keyword>
<comment type="catalytic activity">
    <reaction evidence="14 17">
        <text>L-threonyl-[protein] + ATP = O-phospho-L-threonyl-[protein] + ADP + H(+)</text>
        <dbReference type="Rhea" id="RHEA:46608"/>
        <dbReference type="Rhea" id="RHEA-COMP:11060"/>
        <dbReference type="Rhea" id="RHEA-COMP:11605"/>
        <dbReference type="ChEBI" id="CHEBI:15378"/>
        <dbReference type="ChEBI" id="CHEBI:30013"/>
        <dbReference type="ChEBI" id="CHEBI:30616"/>
        <dbReference type="ChEBI" id="CHEBI:61977"/>
        <dbReference type="ChEBI" id="CHEBI:456216"/>
        <dbReference type="EC" id="2.7.11.13"/>
    </reaction>
</comment>
<feature type="binding site" evidence="21">
    <location>
        <position position="177"/>
    </location>
    <ligand>
        <name>Ca(2+)</name>
        <dbReference type="ChEBI" id="CHEBI:29108"/>
        <label>1</label>
    </ligand>
</feature>
<dbReference type="InterPro" id="IPR000008">
    <property type="entry name" value="C2_dom"/>
</dbReference>
<dbReference type="InterPro" id="IPR017892">
    <property type="entry name" value="Pkinase_C"/>
</dbReference>
<feature type="active site" description="Proton acceptor" evidence="18">
    <location>
        <position position="449"/>
    </location>
</feature>
<dbReference type="InterPro" id="IPR008271">
    <property type="entry name" value="Ser/Thr_kinase_AS"/>
</dbReference>
<evidence type="ECO:0000256" key="1">
    <source>
        <dbReference type="ARBA" id="ARBA00005490"/>
    </source>
</evidence>
<feature type="binding site" evidence="21">
    <location>
        <position position="183"/>
    </location>
    <ligand>
        <name>Ca(2+)</name>
        <dbReference type="ChEBI" id="CHEBI:29108"/>
        <label>1</label>
    </ligand>
</feature>
<feature type="binding site" evidence="19">
    <location>
        <position position="185"/>
    </location>
    <ligand>
        <name>a 1,2-diacyl-sn-glycero-3-phospho-(1D-myo-inositol-4,5-bisphosphate)</name>
        <dbReference type="ChEBI" id="CHEBI:58456"/>
    </ligand>
</feature>
<dbReference type="InterPro" id="IPR002219">
    <property type="entry name" value="PKC_DAG/PE"/>
</dbReference>
<dbReference type="PROSITE" id="PS50004">
    <property type="entry name" value="C2"/>
    <property type="match status" value="1"/>
</dbReference>
<evidence type="ECO:0000256" key="19">
    <source>
        <dbReference type="PIRSR" id="PIRSR000550-2"/>
    </source>
</evidence>
<dbReference type="Gene3D" id="3.30.200.20">
    <property type="entry name" value="Phosphorylase Kinase, domain 1"/>
    <property type="match status" value="1"/>
</dbReference>
<evidence type="ECO:0000256" key="12">
    <source>
        <dbReference type="ARBA" id="ARBA00022837"/>
    </source>
</evidence>
<evidence type="ECO:0000256" key="18">
    <source>
        <dbReference type="PIRSR" id="PIRSR000550-1"/>
    </source>
</evidence>
<evidence type="ECO:0000259" key="25">
    <source>
        <dbReference type="PROSITE" id="PS50081"/>
    </source>
</evidence>
<keyword evidence="13 17" id="KW-0067">ATP-binding</keyword>
<dbReference type="SUPFAM" id="SSF49562">
    <property type="entry name" value="C2 domain (Calcium/lipid-binding domain, CaLB)"/>
    <property type="match status" value="1"/>
</dbReference>
<dbReference type="CDD" id="cd20833">
    <property type="entry name" value="C1_cPKC_rpt1"/>
    <property type="match status" value="1"/>
</dbReference>
<dbReference type="Proteomes" id="UP001165740">
    <property type="component" value="Chromosome 2"/>
</dbReference>
<dbReference type="PIRSF" id="PIRSF000550">
    <property type="entry name" value="PKC_alpha"/>
    <property type="match status" value="1"/>
</dbReference>
<evidence type="ECO:0000256" key="10">
    <source>
        <dbReference type="ARBA" id="ARBA00022777"/>
    </source>
</evidence>
<dbReference type="SUPFAM" id="SSF56112">
    <property type="entry name" value="Protein kinase-like (PK-like)"/>
    <property type="match status" value="1"/>
</dbReference>
<dbReference type="FunFam" id="3.30.60.20:FF:000006">
    <property type="entry name" value="Protein kinase C"/>
    <property type="match status" value="1"/>
</dbReference>
<evidence type="ECO:0000256" key="20">
    <source>
        <dbReference type="PIRSR" id="PIRSR000550-3"/>
    </source>
</evidence>
<dbReference type="GO" id="GO:0004697">
    <property type="term" value="F:diacylglycerol-dependent serine/threonine kinase activity"/>
    <property type="evidence" value="ECO:0007669"/>
    <property type="project" value="UniProtKB-EC"/>
</dbReference>
<keyword evidence="3 17" id="KW-0723">Serine/threonine-protein kinase</keyword>
<dbReference type="SMART" id="SM00239">
    <property type="entry name" value="C2"/>
    <property type="match status" value="1"/>
</dbReference>
<feature type="binding site" evidence="21">
    <location>
        <position position="238"/>
    </location>
    <ligand>
        <name>Ca(2+)</name>
        <dbReference type="ChEBI" id="CHEBI:29108"/>
        <label>1</label>
    </ligand>
</feature>
<evidence type="ECO:0000256" key="16">
    <source>
        <dbReference type="ARBA" id="ARBA00056408"/>
    </source>
</evidence>
<dbReference type="InterPro" id="IPR014375">
    <property type="entry name" value="Protein_kinase_C_a/b/g"/>
</dbReference>
<dbReference type="PROSITE" id="PS00479">
    <property type="entry name" value="ZF_DAG_PE_1"/>
    <property type="match status" value="1"/>
</dbReference>
<dbReference type="SMART" id="SM00133">
    <property type="entry name" value="S_TK_X"/>
    <property type="match status" value="1"/>
</dbReference>
<sequence>MADKEPISKGVHRRGALRQKNVHEVKNHKFLARFFKQPTFCSHCKDFIWGFGKQGFQCQVCSLVVHKRCHEFVSFICPGADNGPDSDATNLHKFKLHTYGSPTFCDHCGSLLYGLLHQGLKCDSCDMNVHKRCEKNVPLLCGTDHTERRGRIHLKAVVKGSKVQIEIIEARNLCPMDPNGLADPYVKVKVIPYDTQRPKLKTKTIKACLNPVWNESFLVDVGPDDHAKRLSLEVWDWDRTSRNDFMGSLSFGISELIKAPIDGWFKLLNQEEGEFYGVPVSDDITEDIQEIKSKMHRSSISERKYPEPDKLQSISKQDIVRASDFNFLTVLGKGSFGKVVLAERKGTDELYAIKILKKDVIIQDDDVECTMIEKRVLALPVKPPFLVQLHSCFQTMDRLYFVMEYVNGGDLMYRIQQEGKFKEPVAAFYAAEIAIGLFYLHSQGIVYRDLKLDNVMLDAEGHIKIADFGMCKENILGDKTTRTFCGTPDYIAPEIVLYQPYGKSVDWWAYGVLLYEMLAGQPPFDGEDEEELFTSITDHNVSYPKALSREAVSLCKGLLTKTPTKRLGCGPTGERDIKDHAFFRRIVWEKIEQREVQPPYKPKISDRRKAENFDKLFTKIPMKMTPIDKMLLRNIDETVFQGFTYTNPYFQKEQETTSLKVVKMSATLIESSPQKLPN</sequence>
<evidence type="ECO:0000256" key="11">
    <source>
        <dbReference type="ARBA" id="ARBA00022833"/>
    </source>
</evidence>
<evidence type="ECO:0000256" key="6">
    <source>
        <dbReference type="ARBA" id="ARBA00022723"/>
    </source>
</evidence>
<reference evidence="28" key="1">
    <citation type="submission" date="2025-08" db="UniProtKB">
        <authorList>
            <consortium name="RefSeq"/>
        </authorList>
    </citation>
    <scope>IDENTIFICATION</scope>
</reference>
<name>A0A9W2ZPT3_BIOGL</name>
<dbReference type="Pfam" id="PF00130">
    <property type="entry name" value="C1_1"/>
    <property type="match status" value="2"/>
</dbReference>
<feature type="binding site" evidence="20">
    <location>
        <begin position="331"/>
        <end position="339"/>
    </location>
    <ligand>
        <name>ATP</name>
        <dbReference type="ChEBI" id="CHEBI:30616"/>
    </ligand>
</feature>
<feature type="binding site" evidence="20 22">
    <location>
        <position position="354"/>
    </location>
    <ligand>
        <name>ATP</name>
        <dbReference type="ChEBI" id="CHEBI:30616"/>
    </ligand>
</feature>
<feature type="domain" description="Phorbol-ester/DAG-type" evidence="25">
    <location>
        <begin position="27"/>
        <end position="77"/>
    </location>
</feature>
<dbReference type="PANTHER" id="PTHR24351">
    <property type="entry name" value="RIBOSOMAL PROTEIN S6 KINASE"/>
    <property type="match status" value="1"/>
</dbReference>
<evidence type="ECO:0000256" key="4">
    <source>
        <dbReference type="ARBA" id="ARBA00022553"/>
    </source>
</evidence>
<evidence type="ECO:0000256" key="3">
    <source>
        <dbReference type="ARBA" id="ARBA00022527"/>
    </source>
</evidence>
<dbReference type="InterPro" id="IPR017441">
    <property type="entry name" value="Protein_kinase_ATP_BS"/>
</dbReference>
<dbReference type="EC" id="2.7.11.13" evidence="2 17"/>
<proteinExistence type="inferred from homology"/>
<evidence type="ECO:0000256" key="17">
    <source>
        <dbReference type="PIRNR" id="PIRNR000550"/>
    </source>
</evidence>
<feature type="domain" description="Protein kinase" evidence="24">
    <location>
        <begin position="325"/>
        <end position="583"/>
    </location>
</feature>
<keyword evidence="12 21" id="KW-0106">Calcium</keyword>
<dbReference type="SMART" id="SM00109">
    <property type="entry name" value="C1"/>
    <property type="match status" value="2"/>
</dbReference>
<dbReference type="InterPro" id="IPR000719">
    <property type="entry name" value="Prot_kinase_dom"/>
</dbReference>
<dbReference type="CDD" id="cd20836">
    <property type="entry name" value="C1_cPKC_rpt2"/>
    <property type="match status" value="1"/>
</dbReference>
<evidence type="ECO:0000256" key="15">
    <source>
        <dbReference type="ARBA" id="ARBA00047470"/>
    </source>
</evidence>
<evidence type="ECO:0000256" key="22">
    <source>
        <dbReference type="PROSITE-ProRule" id="PRU10141"/>
    </source>
</evidence>
<dbReference type="InterPro" id="IPR000961">
    <property type="entry name" value="AGC-kinase_C"/>
</dbReference>
<feature type="binding site" evidence="21">
    <location>
        <position position="237"/>
    </location>
    <ligand>
        <name>Ca(2+)</name>
        <dbReference type="ChEBI" id="CHEBI:29108"/>
        <label>1</label>
    </ligand>
</feature>